<evidence type="ECO:0000313" key="3">
    <source>
        <dbReference type="Proteomes" id="UP000315647"/>
    </source>
</evidence>
<sequence length="577" mass="63487">MVIQFKCSGCGKGYQTRDDQAGEQIECPQCQTLLTIPQAGTGPSIAAKSRKNLFGEVAGTFLMIGAILTGLVLLIGGVVFLVWPDDDADEASGENAVAASSTTEVESGPPVIDLIGTAPGSPPELLTVSGIAPTEEKTEPGFTRYAGGQQEIKLPGVMADLVAGGRGRFLVLYLKKQKQIAIYDANEVKIVKTIPLETDDALIAAGADAFVIADRAAKKLERWSFESLEKESEAPYPGHFQLKDMALGYASQGPILLYFMNENDRQNRYLLQFYDLETLQTDPEYDRIRLTDVSSAGPLTFRASGDGTVFSITNSEDGNIRGLFNVKRKPLEPKIWRFNGDRQRFTEGKYFLPDMTGALILSDTGPYSPEYRYRGDKPGEGRVVPSTHPNFYVSHPLEDTRVEIFLAESGEKIASSIIGPLGRLSDELDRIDRDPERRRVKDLLPLEKRVHYIYQSDQIVTVPFTDDALRIVPFSLVDALNKQQQPYLFATSVAPQSCVKGSELDYQLEFQSSSPSVTVELSAAPEGMTLSETGRLTWQVPETFADKNVYVIITLSAEDQQIAFQVLPLVVQDQESG</sequence>
<evidence type="ECO:0000313" key="2">
    <source>
        <dbReference type="EMBL" id="QDT24935.1"/>
    </source>
</evidence>
<feature type="transmembrane region" description="Helical" evidence="1">
    <location>
        <begin position="57"/>
        <end position="83"/>
    </location>
</feature>
<gene>
    <name evidence="2" type="ORF">Enr10x_02270</name>
</gene>
<organism evidence="2 3">
    <name type="scientific">Gimesia panareensis</name>
    <dbReference type="NCBI Taxonomy" id="2527978"/>
    <lineage>
        <taxon>Bacteria</taxon>
        <taxon>Pseudomonadati</taxon>
        <taxon>Planctomycetota</taxon>
        <taxon>Planctomycetia</taxon>
        <taxon>Planctomycetales</taxon>
        <taxon>Planctomycetaceae</taxon>
        <taxon>Gimesia</taxon>
    </lineage>
</organism>
<dbReference type="EMBL" id="CP037421">
    <property type="protein sequence ID" value="QDT24935.1"/>
    <property type="molecule type" value="Genomic_DNA"/>
</dbReference>
<keyword evidence="1" id="KW-0472">Membrane</keyword>
<protein>
    <submittedName>
        <fullName evidence="2">Uncharacterized protein</fullName>
    </submittedName>
</protein>
<name>A0A517PZY5_9PLAN</name>
<keyword evidence="3" id="KW-1185">Reference proteome</keyword>
<keyword evidence="1" id="KW-1133">Transmembrane helix</keyword>
<dbReference type="InterPro" id="IPR011045">
    <property type="entry name" value="N2O_reductase_N"/>
</dbReference>
<dbReference type="Proteomes" id="UP000315647">
    <property type="component" value="Chromosome"/>
</dbReference>
<accession>A0A517PZY5</accession>
<reference evidence="2 3" key="1">
    <citation type="submission" date="2019-03" db="EMBL/GenBank/DDBJ databases">
        <title>Deep-cultivation of Planctomycetes and their phenomic and genomic characterization uncovers novel biology.</title>
        <authorList>
            <person name="Wiegand S."/>
            <person name="Jogler M."/>
            <person name="Boedeker C."/>
            <person name="Pinto D."/>
            <person name="Vollmers J."/>
            <person name="Rivas-Marin E."/>
            <person name="Kohn T."/>
            <person name="Peeters S.H."/>
            <person name="Heuer A."/>
            <person name="Rast P."/>
            <person name="Oberbeckmann S."/>
            <person name="Bunk B."/>
            <person name="Jeske O."/>
            <person name="Meyerdierks A."/>
            <person name="Storesund J.E."/>
            <person name="Kallscheuer N."/>
            <person name="Luecker S."/>
            <person name="Lage O.M."/>
            <person name="Pohl T."/>
            <person name="Merkel B.J."/>
            <person name="Hornburger P."/>
            <person name="Mueller R.-W."/>
            <person name="Bruemmer F."/>
            <person name="Labrenz M."/>
            <person name="Spormann A.M."/>
            <person name="Op den Camp H."/>
            <person name="Overmann J."/>
            <person name="Amann R."/>
            <person name="Jetten M.S.M."/>
            <person name="Mascher T."/>
            <person name="Medema M.H."/>
            <person name="Devos D.P."/>
            <person name="Kaster A.-K."/>
            <person name="Ovreas L."/>
            <person name="Rohde M."/>
            <person name="Galperin M.Y."/>
            <person name="Jogler C."/>
        </authorList>
    </citation>
    <scope>NUCLEOTIDE SEQUENCE [LARGE SCALE GENOMIC DNA]</scope>
    <source>
        <strain evidence="2 3">Enr10</strain>
    </source>
</reference>
<dbReference type="SUPFAM" id="SSF50974">
    <property type="entry name" value="Nitrous oxide reductase, N-terminal domain"/>
    <property type="match status" value="1"/>
</dbReference>
<dbReference type="AlphaFoldDB" id="A0A517PZY5"/>
<evidence type="ECO:0000256" key="1">
    <source>
        <dbReference type="SAM" id="Phobius"/>
    </source>
</evidence>
<proteinExistence type="predicted"/>
<keyword evidence="1" id="KW-0812">Transmembrane</keyword>